<evidence type="ECO:0000313" key="2">
    <source>
        <dbReference type="Proteomes" id="UP001281410"/>
    </source>
</evidence>
<dbReference type="Proteomes" id="UP001281410">
    <property type="component" value="Unassembled WGS sequence"/>
</dbReference>
<dbReference type="PANTHER" id="PTHR46890:SF48">
    <property type="entry name" value="RNA-DIRECTED DNA POLYMERASE"/>
    <property type="match status" value="1"/>
</dbReference>
<dbReference type="InterPro" id="IPR052343">
    <property type="entry name" value="Retrotransposon-Effector_Assoc"/>
</dbReference>
<dbReference type="EMBL" id="JANJYJ010000001">
    <property type="protein sequence ID" value="KAK3229265.1"/>
    <property type="molecule type" value="Genomic_DNA"/>
</dbReference>
<organism evidence="1 2">
    <name type="scientific">Dipteronia sinensis</name>
    <dbReference type="NCBI Taxonomy" id="43782"/>
    <lineage>
        <taxon>Eukaryota</taxon>
        <taxon>Viridiplantae</taxon>
        <taxon>Streptophyta</taxon>
        <taxon>Embryophyta</taxon>
        <taxon>Tracheophyta</taxon>
        <taxon>Spermatophyta</taxon>
        <taxon>Magnoliopsida</taxon>
        <taxon>eudicotyledons</taxon>
        <taxon>Gunneridae</taxon>
        <taxon>Pentapetalae</taxon>
        <taxon>rosids</taxon>
        <taxon>malvids</taxon>
        <taxon>Sapindales</taxon>
        <taxon>Sapindaceae</taxon>
        <taxon>Hippocastanoideae</taxon>
        <taxon>Acereae</taxon>
        <taxon>Dipteronia</taxon>
    </lineage>
</organism>
<sequence>MAGVIRIFFNSLFKSSNPSAQIIRKATVCVRSHLSEVQKDDLSSVFLTEEGKDAVFSLSPTKAPGLDDFQAIFFQKIWRIVGEEVSRLCLSILNGEGSIKHFNNTNVVLIPKVNNPTNLRDFRPISIYSVIYKVVTKAIAAGLKTSLPDIIYSFQSAFVPKAFSCLVSNFERGGRILGTRCARGGPLISHILFTDGNILFCKASSASGSRIRNILGIYERASGQQINL</sequence>
<accession>A0AAE0B4R7</accession>
<evidence type="ECO:0000313" key="1">
    <source>
        <dbReference type="EMBL" id="KAK3229265.1"/>
    </source>
</evidence>
<keyword evidence="2" id="KW-1185">Reference proteome</keyword>
<dbReference type="AlphaFoldDB" id="A0AAE0B4R7"/>
<reference evidence="1" key="1">
    <citation type="journal article" date="2023" name="Plant J.">
        <title>Genome sequences and population genomics provide insights into the demographic history, inbreeding, and mutation load of two 'living fossil' tree species of Dipteronia.</title>
        <authorList>
            <person name="Feng Y."/>
            <person name="Comes H.P."/>
            <person name="Chen J."/>
            <person name="Zhu S."/>
            <person name="Lu R."/>
            <person name="Zhang X."/>
            <person name="Li P."/>
            <person name="Qiu J."/>
            <person name="Olsen K.M."/>
            <person name="Qiu Y."/>
        </authorList>
    </citation>
    <scope>NUCLEOTIDE SEQUENCE</scope>
    <source>
        <strain evidence="1">NBL</strain>
    </source>
</reference>
<name>A0AAE0B4R7_9ROSI</name>
<gene>
    <name evidence="1" type="ORF">Dsin_001146</name>
</gene>
<protein>
    <recommendedName>
        <fullName evidence="3">Reverse transcriptase</fullName>
    </recommendedName>
</protein>
<proteinExistence type="predicted"/>
<evidence type="ECO:0008006" key="3">
    <source>
        <dbReference type="Google" id="ProtNLM"/>
    </source>
</evidence>
<dbReference type="PANTHER" id="PTHR46890">
    <property type="entry name" value="NON-LTR RETROLELEMENT REVERSE TRANSCRIPTASE-LIKE PROTEIN-RELATED"/>
    <property type="match status" value="1"/>
</dbReference>
<comment type="caution">
    <text evidence="1">The sequence shown here is derived from an EMBL/GenBank/DDBJ whole genome shotgun (WGS) entry which is preliminary data.</text>
</comment>